<feature type="region of interest" description="Disordered" evidence="1">
    <location>
        <begin position="314"/>
        <end position="341"/>
    </location>
</feature>
<comment type="caution">
    <text evidence="2">The sequence shown here is derived from an EMBL/GenBank/DDBJ whole genome shotgun (WGS) entry which is preliminary data.</text>
</comment>
<evidence type="ECO:0000313" key="2">
    <source>
        <dbReference type="EMBL" id="GGM26863.1"/>
    </source>
</evidence>
<keyword evidence="3" id="KW-1185">Reference proteome</keyword>
<feature type="compositionally biased region" description="Basic and acidic residues" evidence="1">
    <location>
        <begin position="329"/>
        <end position="341"/>
    </location>
</feature>
<proteinExistence type="predicted"/>
<reference evidence="2" key="1">
    <citation type="journal article" date="2014" name="Int. J. Syst. Evol. Microbiol.">
        <title>Complete genome sequence of Corynebacterium casei LMG S-19264T (=DSM 44701T), isolated from a smear-ripened cheese.</title>
        <authorList>
            <consortium name="US DOE Joint Genome Institute (JGI-PGF)"/>
            <person name="Walter F."/>
            <person name="Albersmeier A."/>
            <person name="Kalinowski J."/>
            <person name="Ruckert C."/>
        </authorList>
    </citation>
    <scope>NUCLEOTIDE SEQUENCE</scope>
    <source>
        <strain evidence="2">CGMCC 4.7312</strain>
    </source>
</reference>
<reference evidence="2" key="2">
    <citation type="submission" date="2020-09" db="EMBL/GenBank/DDBJ databases">
        <authorList>
            <person name="Sun Q."/>
            <person name="Zhou Y."/>
        </authorList>
    </citation>
    <scope>NUCLEOTIDE SEQUENCE</scope>
    <source>
        <strain evidence="2">CGMCC 4.7312</strain>
    </source>
</reference>
<organism evidence="2 3">
    <name type="scientific">Micromonospora sonchi</name>
    <dbReference type="NCBI Taxonomy" id="1763543"/>
    <lineage>
        <taxon>Bacteria</taxon>
        <taxon>Bacillati</taxon>
        <taxon>Actinomycetota</taxon>
        <taxon>Actinomycetes</taxon>
        <taxon>Micromonosporales</taxon>
        <taxon>Micromonosporaceae</taxon>
        <taxon>Micromonospora</taxon>
    </lineage>
</organism>
<evidence type="ECO:0000313" key="3">
    <source>
        <dbReference type="Proteomes" id="UP000608890"/>
    </source>
</evidence>
<feature type="compositionally biased region" description="Basic and acidic residues" evidence="1">
    <location>
        <begin position="140"/>
        <end position="156"/>
    </location>
</feature>
<name>A0A917TKJ9_9ACTN</name>
<gene>
    <name evidence="2" type="ORF">GCM10011608_09560</name>
</gene>
<sequence>MVARSEAPADPRPYVRVSVDLPTNPKLYSIDDPAAGWAYVVALCYSAQSLTDGHFPLRGVMRMANVGESVAEALIEQGLWHVAGHDCERCEQPKAGHGVVHDYLQHQRSAGEVRDLTDKRRAAGRRGAQTRWSKPGGKSKGGEPKGEAEPEPDREMASAIASAMPNAMASAIANAEQVPWQNDGKPIADEMRGEEITLPTEGVAPGVADDDGLFPEQPSERTPTPPRPRKPSSSSGVTASDVIKAFIDASREAGLDDPTSGIRNRVGRDAKRLLVEDKVDPAKVLRAADIIGRNGWTSLDNQIRRFDAERVQQGRMNGGMSPNPRILRNSHENQDRYDIKL</sequence>
<feature type="region of interest" description="Disordered" evidence="1">
    <location>
        <begin position="201"/>
        <end position="240"/>
    </location>
</feature>
<accession>A0A917TKJ9</accession>
<dbReference type="Proteomes" id="UP000608890">
    <property type="component" value="Unassembled WGS sequence"/>
</dbReference>
<dbReference type="AlphaFoldDB" id="A0A917TKJ9"/>
<feature type="region of interest" description="Disordered" evidence="1">
    <location>
        <begin position="109"/>
        <end position="157"/>
    </location>
</feature>
<dbReference type="EMBL" id="BMNB01000003">
    <property type="protein sequence ID" value="GGM26863.1"/>
    <property type="molecule type" value="Genomic_DNA"/>
</dbReference>
<evidence type="ECO:0000256" key="1">
    <source>
        <dbReference type="SAM" id="MobiDB-lite"/>
    </source>
</evidence>
<protein>
    <submittedName>
        <fullName evidence="2">Uncharacterized protein</fullName>
    </submittedName>
</protein>
<feature type="compositionally biased region" description="Basic and acidic residues" evidence="1">
    <location>
        <begin position="109"/>
        <end position="121"/>
    </location>
</feature>